<keyword evidence="10 11" id="KW-0998">Cell outer membrane</keyword>
<keyword evidence="5 11" id="KW-0812">Transmembrane</keyword>
<comment type="subcellular location">
    <subcellularLocation>
        <location evidence="1 11">Cell outer membrane</location>
        <topology evidence="1 11">Multi-pass membrane protein</topology>
    </subcellularLocation>
</comment>
<organism evidence="16 17">
    <name type="scientific">Croceicoccus mobilis</name>
    <dbReference type="NCBI Taxonomy" id="1703339"/>
    <lineage>
        <taxon>Bacteria</taxon>
        <taxon>Pseudomonadati</taxon>
        <taxon>Pseudomonadota</taxon>
        <taxon>Alphaproteobacteria</taxon>
        <taxon>Sphingomonadales</taxon>
        <taxon>Erythrobacteraceae</taxon>
        <taxon>Croceicoccus</taxon>
    </lineage>
</organism>
<comment type="caution">
    <text evidence="16">The sequence shown here is derived from an EMBL/GenBank/DDBJ whole genome shotgun (WGS) entry which is preliminary data.</text>
</comment>
<dbReference type="Pfam" id="PF00593">
    <property type="entry name" value="TonB_dep_Rec_b-barrel"/>
    <property type="match status" value="1"/>
</dbReference>
<keyword evidence="17" id="KW-1185">Reference proteome</keyword>
<evidence type="ECO:0000256" key="1">
    <source>
        <dbReference type="ARBA" id="ARBA00004571"/>
    </source>
</evidence>
<evidence type="ECO:0000256" key="6">
    <source>
        <dbReference type="ARBA" id="ARBA00023004"/>
    </source>
</evidence>
<keyword evidence="7" id="KW-0406">Ion transport</keyword>
<keyword evidence="9 11" id="KW-0472">Membrane</keyword>
<keyword evidence="2 11" id="KW-0813">Transport</keyword>
<dbReference type="SUPFAM" id="SSF56935">
    <property type="entry name" value="Porins"/>
    <property type="match status" value="1"/>
</dbReference>
<dbReference type="PROSITE" id="PS52016">
    <property type="entry name" value="TONB_DEPENDENT_REC_3"/>
    <property type="match status" value="1"/>
</dbReference>
<evidence type="ECO:0000256" key="4">
    <source>
        <dbReference type="ARBA" id="ARBA00022496"/>
    </source>
</evidence>
<evidence type="ECO:0000259" key="14">
    <source>
        <dbReference type="Pfam" id="PF00593"/>
    </source>
</evidence>
<dbReference type="PANTHER" id="PTHR32552">
    <property type="entry name" value="FERRICHROME IRON RECEPTOR-RELATED"/>
    <property type="match status" value="1"/>
</dbReference>
<accession>A0A916Z279</accession>
<dbReference type="GO" id="GO:0006826">
    <property type="term" value="P:iron ion transport"/>
    <property type="evidence" value="ECO:0007669"/>
    <property type="project" value="UniProtKB-KW"/>
</dbReference>
<evidence type="ECO:0000256" key="12">
    <source>
        <dbReference type="RuleBase" id="RU003357"/>
    </source>
</evidence>
<feature type="chain" id="PRO_5036942480" evidence="13">
    <location>
        <begin position="36"/>
        <end position="761"/>
    </location>
</feature>
<evidence type="ECO:0000256" key="3">
    <source>
        <dbReference type="ARBA" id="ARBA00022452"/>
    </source>
</evidence>
<dbReference type="AlphaFoldDB" id="A0A916Z279"/>
<dbReference type="CDD" id="cd01347">
    <property type="entry name" value="ligand_gated_channel"/>
    <property type="match status" value="1"/>
</dbReference>
<evidence type="ECO:0000256" key="8">
    <source>
        <dbReference type="ARBA" id="ARBA00023077"/>
    </source>
</evidence>
<evidence type="ECO:0000256" key="9">
    <source>
        <dbReference type="ARBA" id="ARBA00023136"/>
    </source>
</evidence>
<evidence type="ECO:0000256" key="2">
    <source>
        <dbReference type="ARBA" id="ARBA00022448"/>
    </source>
</evidence>
<feature type="signal peptide" evidence="13">
    <location>
        <begin position="1"/>
        <end position="35"/>
    </location>
</feature>
<evidence type="ECO:0000256" key="5">
    <source>
        <dbReference type="ARBA" id="ARBA00022692"/>
    </source>
</evidence>
<protein>
    <submittedName>
        <fullName evidence="16">TonB-dependent receptor</fullName>
    </submittedName>
</protein>
<evidence type="ECO:0000256" key="10">
    <source>
        <dbReference type="ARBA" id="ARBA00023237"/>
    </source>
</evidence>
<evidence type="ECO:0000256" key="11">
    <source>
        <dbReference type="PROSITE-ProRule" id="PRU01360"/>
    </source>
</evidence>
<dbReference type="InterPro" id="IPR036942">
    <property type="entry name" value="Beta-barrel_TonB_sf"/>
</dbReference>
<evidence type="ECO:0000313" key="17">
    <source>
        <dbReference type="Proteomes" id="UP000612349"/>
    </source>
</evidence>
<sequence length="761" mass="83752">MMNLGHIRNLDRRKNALVAAASTIALFASAGAAHAQDAASDASADTASTGLGDIVVTAQRRTESINSVPIAISAIDAESITEQNVTGIDDVFNDMPNVSFVSQGSRDRKEISIRGISNQLDAYRASRQQAYAFYIDEYNVAVGTSNPEILDIDRIEVLRGPQGTYFGRNSVGGAINITTKKPNDEWFAEVGGGYSSFDTRKVHGIINVPVVEGLLAVRASGELRATDGNIKNINEIGGGSDGTFKTGRITARVTPNDRLTWDTTYSYSTGKQNGFVGVPSGFNTATWASLYYGEDAGFVADEDGIGFYPENDDEVNFNRATSVGTEFEYVSSRLEYEFDDMTLTAVAGTLDNHIYNEGDVDGGSVDAFYEYRNINRSSTSGELRLQSNGPRAIEWSIGANVGQDKGDLSALTYNGTENPIGMDAGSEITAAISNVTNDYWAVFGQATWNATDSLKLIVGGRYSWEKTHFEGIRRSAGVLTDTNDRSATFDDFSPRFTVSYEPMDLGMFYATVSKGFKAGGVQNTSLENLDNQYKPETLWNYELGWKGDFFDRRLRVNAAAFYMDWKDVQQYIQFQYLDDDGLLRSATAISNASSATSKGVELSVEGLVTDQLRIGGDVGYLDAKYDDYANALIDGTTVDATGMRLVNSPKWSLNAHAEYRRDIKDGMEGFARAEWMYRSGQLTSSYAYLYKTWPFITKGYDVTNLRAGVSTDRWDLTVYVENLFKADYFNSSYEQAFYSGVQIEPSVRTFGVDVRFRFGAY</sequence>
<keyword evidence="6" id="KW-0408">Iron</keyword>
<dbReference type="GO" id="GO:0009279">
    <property type="term" value="C:cell outer membrane"/>
    <property type="evidence" value="ECO:0007669"/>
    <property type="project" value="UniProtKB-SubCell"/>
</dbReference>
<dbReference type="EMBL" id="BMIP01000004">
    <property type="protein sequence ID" value="GGD72459.1"/>
    <property type="molecule type" value="Genomic_DNA"/>
</dbReference>
<dbReference type="InterPro" id="IPR000531">
    <property type="entry name" value="Beta-barrel_TonB"/>
</dbReference>
<dbReference type="InterPro" id="IPR039426">
    <property type="entry name" value="TonB-dep_rcpt-like"/>
</dbReference>
<evidence type="ECO:0000259" key="15">
    <source>
        <dbReference type="Pfam" id="PF07715"/>
    </source>
</evidence>
<evidence type="ECO:0000256" key="7">
    <source>
        <dbReference type="ARBA" id="ARBA00023065"/>
    </source>
</evidence>
<feature type="domain" description="TonB-dependent receptor-like beta-barrel" evidence="14">
    <location>
        <begin position="256"/>
        <end position="723"/>
    </location>
</feature>
<dbReference type="Gene3D" id="2.40.170.20">
    <property type="entry name" value="TonB-dependent receptor, beta-barrel domain"/>
    <property type="match status" value="1"/>
</dbReference>
<dbReference type="PANTHER" id="PTHR32552:SF81">
    <property type="entry name" value="TONB-DEPENDENT OUTER MEMBRANE RECEPTOR"/>
    <property type="match status" value="1"/>
</dbReference>
<comment type="similarity">
    <text evidence="11 12">Belongs to the TonB-dependent receptor family.</text>
</comment>
<keyword evidence="8 12" id="KW-0798">TonB box</keyword>
<dbReference type="Proteomes" id="UP000612349">
    <property type="component" value="Unassembled WGS sequence"/>
</dbReference>
<reference evidence="16" key="2">
    <citation type="submission" date="2020-09" db="EMBL/GenBank/DDBJ databases">
        <authorList>
            <person name="Sun Q."/>
            <person name="Zhou Y."/>
        </authorList>
    </citation>
    <scope>NUCLEOTIDE SEQUENCE</scope>
    <source>
        <strain evidence="16">CGMCC 1.15360</strain>
    </source>
</reference>
<evidence type="ECO:0000256" key="13">
    <source>
        <dbReference type="SAM" id="SignalP"/>
    </source>
</evidence>
<keyword evidence="3 11" id="KW-1134">Transmembrane beta strand</keyword>
<keyword evidence="13" id="KW-0732">Signal</keyword>
<dbReference type="OrthoDB" id="7313036at2"/>
<dbReference type="RefSeq" id="WP_082922405.1">
    <property type="nucleotide sequence ID" value="NZ_BMIP01000004.1"/>
</dbReference>
<dbReference type="InterPro" id="IPR012910">
    <property type="entry name" value="Plug_dom"/>
</dbReference>
<gene>
    <name evidence="16" type="ORF">GCM10010990_22490</name>
</gene>
<dbReference type="Pfam" id="PF07715">
    <property type="entry name" value="Plug"/>
    <property type="match status" value="1"/>
</dbReference>
<feature type="domain" description="TonB-dependent receptor plug" evidence="15">
    <location>
        <begin position="66"/>
        <end position="174"/>
    </location>
</feature>
<proteinExistence type="inferred from homology"/>
<keyword evidence="4" id="KW-0410">Iron transport</keyword>
<reference evidence="16" key="1">
    <citation type="journal article" date="2014" name="Int. J. Syst. Evol. Microbiol.">
        <title>Complete genome sequence of Corynebacterium casei LMG S-19264T (=DSM 44701T), isolated from a smear-ripened cheese.</title>
        <authorList>
            <consortium name="US DOE Joint Genome Institute (JGI-PGF)"/>
            <person name="Walter F."/>
            <person name="Albersmeier A."/>
            <person name="Kalinowski J."/>
            <person name="Ruckert C."/>
        </authorList>
    </citation>
    <scope>NUCLEOTIDE SEQUENCE</scope>
    <source>
        <strain evidence="16">CGMCC 1.15360</strain>
    </source>
</reference>
<name>A0A916Z279_9SPHN</name>
<keyword evidence="16" id="KW-0675">Receptor</keyword>
<evidence type="ECO:0000313" key="16">
    <source>
        <dbReference type="EMBL" id="GGD72459.1"/>
    </source>
</evidence>